<comment type="pathway">
    <text evidence="4">Amine and polyamine biosynthesis; betaine biosynthesis via choline pathway; betaine from betaine aldehyde: step 1/1.</text>
</comment>
<dbReference type="PROSITE" id="PS00687">
    <property type="entry name" value="ALDEHYDE_DEHYDR_GLU"/>
    <property type="match status" value="1"/>
</dbReference>
<dbReference type="InterPro" id="IPR029510">
    <property type="entry name" value="Ald_DH_CS_GLU"/>
</dbReference>
<dbReference type="OrthoDB" id="310895at2759"/>
<dbReference type="InterPro" id="IPR016162">
    <property type="entry name" value="Ald_DH_N"/>
</dbReference>
<evidence type="ECO:0000256" key="5">
    <source>
        <dbReference type="PROSITE-ProRule" id="PRU10007"/>
    </source>
</evidence>
<dbReference type="PROSITE" id="PS00070">
    <property type="entry name" value="ALDEHYDE_DEHYDR_CYS"/>
    <property type="match status" value="1"/>
</dbReference>
<dbReference type="InterPro" id="IPR016161">
    <property type="entry name" value="Ald_DH/histidinol_DH"/>
</dbReference>
<dbReference type="STRING" id="1157962.A0A250XEW5"/>
<evidence type="ECO:0000256" key="2">
    <source>
        <dbReference type="ARBA" id="ARBA00023002"/>
    </source>
</evidence>
<dbReference type="InterPro" id="IPR016160">
    <property type="entry name" value="Ald_DH_CS_CYS"/>
</dbReference>
<evidence type="ECO:0000313" key="9">
    <source>
        <dbReference type="Proteomes" id="UP000232323"/>
    </source>
</evidence>
<feature type="non-terminal residue" evidence="8">
    <location>
        <position position="623"/>
    </location>
</feature>
<name>A0A250XEW5_9CHLO</name>
<accession>A0A250XEW5</accession>
<keyword evidence="3" id="KW-0520">NAD</keyword>
<proteinExistence type="inferred from homology"/>
<dbReference type="Gene3D" id="3.40.605.10">
    <property type="entry name" value="Aldehyde Dehydrogenase, Chain A, domain 1"/>
    <property type="match status" value="2"/>
</dbReference>
<dbReference type="Pfam" id="PF00171">
    <property type="entry name" value="Aldedh"/>
    <property type="match status" value="2"/>
</dbReference>
<dbReference type="GO" id="GO:0004029">
    <property type="term" value="F:aldehyde dehydrogenase (NAD+) activity"/>
    <property type="evidence" value="ECO:0007669"/>
    <property type="project" value="UniProtKB-ARBA"/>
</dbReference>
<gene>
    <name evidence="8" type="ORF">CEUSTIGMA_g9046.t1</name>
</gene>
<dbReference type="EMBL" id="BEGY01000068">
    <property type="protein sequence ID" value="GAX81618.1"/>
    <property type="molecule type" value="Genomic_DNA"/>
</dbReference>
<dbReference type="SUPFAM" id="SSF53720">
    <property type="entry name" value="ALDH-like"/>
    <property type="match status" value="2"/>
</dbReference>
<dbReference type="PANTHER" id="PTHR43860:SF2">
    <property type="entry name" value="BETAINE ALDEHYDE DEHYDROGENASE-RELATED"/>
    <property type="match status" value="1"/>
</dbReference>
<evidence type="ECO:0000256" key="1">
    <source>
        <dbReference type="ARBA" id="ARBA00009986"/>
    </source>
</evidence>
<evidence type="ECO:0000256" key="4">
    <source>
        <dbReference type="ARBA" id="ARBA00037921"/>
    </source>
</evidence>
<evidence type="ECO:0000259" key="7">
    <source>
        <dbReference type="Pfam" id="PF00171"/>
    </source>
</evidence>
<evidence type="ECO:0000256" key="3">
    <source>
        <dbReference type="ARBA" id="ARBA00023027"/>
    </source>
</evidence>
<protein>
    <recommendedName>
        <fullName evidence="7">Aldehyde dehydrogenase domain-containing protein</fullName>
    </recommendedName>
</protein>
<dbReference type="Proteomes" id="UP000232323">
    <property type="component" value="Unassembled WGS sequence"/>
</dbReference>
<dbReference type="AlphaFoldDB" id="A0A250XEW5"/>
<dbReference type="Gene3D" id="3.40.309.10">
    <property type="entry name" value="Aldehyde Dehydrogenase, Chain A, domain 2"/>
    <property type="match status" value="1"/>
</dbReference>
<dbReference type="PANTHER" id="PTHR43860">
    <property type="entry name" value="BETAINE ALDEHYDE DEHYDROGENASE"/>
    <property type="match status" value="1"/>
</dbReference>
<feature type="active site" evidence="5">
    <location>
        <position position="412"/>
    </location>
</feature>
<organism evidence="8 9">
    <name type="scientific">Chlamydomonas eustigma</name>
    <dbReference type="NCBI Taxonomy" id="1157962"/>
    <lineage>
        <taxon>Eukaryota</taxon>
        <taxon>Viridiplantae</taxon>
        <taxon>Chlorophyta</taxon>
        <taxon>core chlorophytes</taxon>
        <taxon>Chlorophyceae</taxon>
        <taxon>CS clade</taxon>
        <taxon>Chlamydomonadales</taxon>
        <taxon>Chlamydomonadaceae</taxon>
        <taxon>Chlamydomonas</taxon>
    </lineage>
</organism>
<comment type="similarity">
    <text evidence="1 6">Belongs to the aldehyde dehydrogenase family.</text>
</comment>
<comment type="caution">
    <text evidence="8">The sequence shown here is derived from an EMBL/GenBank/DDBJ whole genome shotgun (WGS) entry which is preliminary data.</text>
</comment>
<evidence type="ECO:0000256" key="6">
    <source>
        <dbReference type="RuleBase" id="RU003345"/>
    </source>
</evidence>
<dbReference type="InterPro" id="IPR016163">
    <property type="entry name" value="Ald_DH_C"/>
</dbReference>
<feature type="domain" description="Aldehyde dehydrogenase" evidence="7">
    <location>
        <begin position="16"/>
        <end position="201"/>
    </location>
</feature>
<reference evidence="8 9" key="1">
    <citation type="submission" date="2017-08" db="EMBL/GenBank/DDBJ databases">
        <title>Acidophilic green algal genome provides insights into adaptation to an acidic environment.</title>
        <authorList>
            <person name="Hirooka S."/>
            <person name="Hirose Y."/>
            <person name="Kanesaki Y."/>
            <person name="Higuchi S."/>
            <person name="Fujiwara T."/>
            <person name="Onuma R."/>
            <person name="Era A."/>
            <person name="Ohbayashi R."/>
            <person name="Uzuka A."/>
            <person name="Nozaki H."/>
            <person name="Yoshikawa H."/>
            <person name="Miyagishima S.Y."/>
        </authorList>
    </citation>
    <scope>NUCLEOTIDE SEQUENCE [LARGE SCALE GENOMIC DNA]</scope>
    <source>
        <strain evidence="8 9">NIES-2499</strain>
    </source>
</reference>
<dbReference type="FunFam" id="3.40.309.10:FF:000012">
    <property type="entry name" value="Betaine aldehyde dehydrogenase"/>
    <property type="match status" value="1"/>
</dbReference>
<keyword evidence="2 6" id="KW-0560">Oxidoreductase</keyword>
<evidence type="ECO:0000313" key="8">
    <source>
        <dbReference type="EMBL" id="GAX81618.1"/>
    </source>
</evidence>
<dbReference type="InterPro" id="IPR015590">
    <property type="entry name" value="Aldehyde_DH_dom"/>
</dbReference>
<feature type="domain" description="Aldehyde dehydrogenase" evidence="7">
    <location>
        <begin position="351"/>
        <end position="604"/>
    </location>
</feature>
<sequence>MTVTVPERHLYINGKWVSPIKGGMMPVINPANEQKIGAIPAATPEDVNSCVTEVCAAAKTGAWTKSSGSYRATFIRAIAEKIKENKGMLSKLESLDNGKPLDEAEADMDDVAFVFEYYAGLAEKLDESKESPIDVGNADYEVKVRKEPLGVVALITPWNYPLLMAAWKVAPALAAGCLCILKPSELASVTCLELAAIAHEVATLITHDGPDSSDRGYDLERKVVFDGRLEGVIIADTAAMKVVFDGRLEGVIIADTAAMKVVFNGSLEDVILVDTAAMKVVFDGRLEGVIIADTAAMKVVFDGRLEGVIIADTAAMKVVFNGRLEGVIIADTAAMKVVFNGSLEDVILVDTAAMKVRLPAGCLNVITGTGVDAGAPLSSDPRVAKVAFTGSSVTGSRVAMAAAQNLRPAGLELGGKSAIIVFEDADINEAVEWVMTGIFFNSGQVCSATSRLILQNSIEGPFMARLKARAEAIKVDNPFVEGCRLGPVVCKSQYDKILNYINIAKAEGATVVTGGGRPAHLSSGYYIAPTVLSDMKPHMRVWREEVFGPVLSVMTFDSEAEALAIANDSEFGLGGGVISKDLERCRRVAEELECGIVWVNCSQPTFTQVTSCLLFMHSHYCLL</sequence>
<keyword evidence="9" id="KW-1185">Reference proteome</keyword>